<evidence type="ECO:0008006" key="4">
    <source>
        <dbReference type="Google" id="ProtNLM"/>
    </source>
</evidence>
<feature type="signal peptide" evidence="1">
    <location>
        <begin position="1"/>
        <end position="23"/>
    </location>
</feature>
<keyword evidence="1" id="KW-0732">Signal</keyword>
<feature type="chain" id="PRO_5047057062" description="Outer membrane protein beta-barrel domain-containing protein" evidence="1">
    <location>
        <begin position="24"/>
        <end position="209"/>
    </location>
</feature>
<evidence type="ECO:0000313" key="3">
    <source>
        <dbReference type="Proteomes" id="UP001300692"/>
    </source>
</evidence>
<proteinExistence type="predicted"/>
<evidence type="ECO:0000256" key="1">
    <source>
        <dbReference type="SAM" id="SignalP"/>
    </source>
</evidence>
<gene>
    <name evidence="2" type="ORF">N7U62_17025</name>
</gene>
<protein>
    <recommendedName>
        <fullName evidence="4">Outer membrane protein beta-barrel domain-containing protein</fullName>
    </recommendedName>
</protein>
<name>A0ABT3CXV3_9BACT</name>
<organism evidence="2 3">
    <name type="scientific">Reichenbachiella ulvae</name>
    <dbReference type="NCBI Taxonomy" id="2980104"/>
    <lineage>
        <taxon>Bacteria</taxon>
        <taxon>Pseudomonadati</taxon>
        <taxon>Bacteroidota</taxon>
        <taxon>Cytophagia</taxon>
        <taxon>Cytophagales</taxon>
        <taxon>Reichenbachiellaceae</taxon>
        <taxon>Reichenbachiella</taxon>
    </lineage>
</organism>
<reference evidence="2 3" key="1">
    <citation type="submission" date="2022-10" db="EMBL/GenBank/DDBJ databases">
        <title>Comparative genomics and taxonomic characterization of three novel marine species of genus Reichenbachiella exhibiting antioxidant and polysaccharide degradation activities.</title>
        <authorList>
            <person name="Muhammad N."/>
            <person name="Lee Y.-J."/>
            <person name="Ko J."/>
            <person name="Kim S.-G."/>
        </authorList>
    </citation>
    <scope>NUCLEOTIDE SEQUENCE [LARGE SCALE GENOMIC DNA]</scope>
    <source>
        <strain evidence="2 3">ABR2-5</strain>
    </source>
</reference>
<accession>A0ABT3CXV3</accession>
<sequence length="209" mass="23436">MTRGNLCAFVFLFSILLSFKVSAQDSFGISVEIGTVVGIQSSKDNTPEPGLLMSAGPRLGIFDNKFYLKPTGTIRLINSKVENTYPTHERILDLGIGTELLARFGEFNELQVYPLIGFKTGYNFFLLAGELQDDSDEGVMKSTGWSFDYIIGAYLEYQSFYFKPGVSFLTTKQTPTKVFKDSEYFIPNENVDYNVISLILQVGYTLGRK</sequence>
<evidence type="ECO:0000313" key="2">
    <source>
        <dbReference type="EMBL" id="MCV9388389.1"/>
    </source>
</evidence>
<dbReference type="EMBL" id="JAOYOD010000001">
    <property type="protein sequence ID" value="MCV9388389.1"/>
    <property type="molecule type" value="Genomic_DNA"/>
</dbReference>
<dbReference type="RefSeq" id="WP_264139254.1">
    <property type="nucleotide sequence ID" value="NZ_JAOYOD010000001.1"/>
</dbReference>
<keyword evidence="3" id="KW-1185">Reference proteome</keyword>
<dbReference type="Proteomes" id="UP001300692">
    <property type="component" value="Unassembled WGS sequence"/>
</dbReference>
<comment type="caution">
    <text evidence="2">The sequence shown here is derived from an EMBL/GenBank/DDBJ whole genome shotgun (WGS) entry which is preliminary data.</text>
</comment>